<evidence type="ECO:0000313" key="5">
    <source>
        <dbReference type="Proteomes" id="UP000033772"/>
    </source>
</evidence>
<dbReference type="RefSeq" id="WP_045548455.1">
    <property type="nucleotide sequence ID" value="NZ_JZDQ02000006.1"/>
</dbReference>
<dbReference type="InterPro" id="IPR011234">
    <property type="entry name" value="Fumarylacetoacetase-like_C"/>
</dbReference>
<dbReference type="SUPFAM" id="SSF56529">
    <property type="entry name" value="FAH"/>
    <property type="match status" value="1"/>
</dbReference>
<keyword evidence="4" id="KW-0378">Hydrolase</keyword>
<comment type="caution">
    <text evidence="4">The sequence shown here is derived from an EMBL/GenBank/DDBJ whole genome shotgun (WGS) entry which is preliminary data.</text>
</comment>
<keyword evidence="2" id="KW-0479">Metal-binding</keyword>
<dbReference type="PANTHER" id="PTHR42796:SF4">
    <property type="entry name" value="FUMARYLACETOACETATE HYDROLASE DOMAIN-CONTAINING PROTEIN 2A"/>
    <property type="match status" value="1"/>
</dbReference>
<dbReference type="OrthoDB" id="9805307at2"/>
<dbReference type="Proteomes" id="UP000033772">
    <property type="component" value="Unassembled WGS sequence"/>
</dbReference>
<dbReference type="GO" id="GO:0016787">
    <property type="term" value="F:hydrolase activity"/>
    <property type="evidence" value="ECO:0007669"/>
    <property type="project" value="UniProtKB-KW"/>
</dbReference>
<accession>A0A1J4N8M3</accession>
<comment type="similarity">
    <text evidence="1">Belongs to the FAH family.</text>
</comment>
<dbReference type="AlphaFoldDB" id="A0A1J4N8M3"/>
<reference evidence="4" key="1">
    <citation type="submission" date="2016-10" db="EMBL/GenBank/DDBJ databases">
        <title>Draft Genome Sequence of Nocardioides luteus Strain BAFB, an Alkane-Degrading Bacterium Isolated from JP-7 Polluted Soil.</title>
        <authorList>
            <person name="Brown L."/>
            <person name="Ruiz O.N."/>
            <person name="Gunasekera T."/>
        </authorList>
    </citation>
    <scope>NUCLEOTIDE SEQUENCE [LARGE SCALE GENOMIC DNA]</scope>
    <source>
        <strain evidence="4">BAFB</strain>
    </source>
</reference>
<dbReference type="InterPro" id="IPR036663">
    <property type="entry name" value="Fumarylacetoacetase_C_sf"/>
</dbReference>
<dbReference type="GO" id="GO:0044281">
    <property type="term" value="P:small molecule metabolic process"/>
    <property type="evidence" value="ECO:0007669"/>
    <property type="project" value="UniProtKB-ARBA"/>
</dbReference>
<dbReference type="Pfam" id="PF01557">
    <property type="entry name" value="FAA_hydrolase"/>
    <property type="match status" value="1"/>
</dbReference>
<feature type="domain" description="Fumarylacetoacetase-like C-terminal" evidence="3">
    <location>
        <begin position="83"/>
        <end position="288"/>
    </location>
</feature>
<evidence type="ECO:0000256" key="1">
    <source>
        <dbReference type="ARBA" id="ARBA00010211"/>
    </source>
</evidence>
<proteinExistence type="inferred from homology"/>
<gene>
    <name evidence="4" type="ORF">UG56_005890</name>
</gene>
<evidence type="ECO:0000313" key="4">
    <source>
        <dbReference type="EMBL" id="OIJ27876.1"/>
    </source>
</evidence>
<dbReference type="GO" id="GO:0046872">
    <property type="term" value="F:metal ion binding"/>
    <property type="evidence" value="ECO:0007669"/>
    <property type="project" value="UniProtKB-KW"/>
</dbReference>
<name>A0A1J4N8M3_9ACTN</name>
<dbReference type="PANTHER" id="PTHR42796">
    <property type="entry name" value="FUMARYLACETOACETATE HYDROLASE DOMAIN-CONTAINING PROTEIN 2A-RELATED"/>
    <property type="match status" value="1"/>
</dbReference>
<dbReference type="EMBL" id="JZDQ02000006">
    <property type="protein sequence ID" value="OIJ27876.1"/>
    <property type="molecule type" value="Genomic_DNA"/>
</dbReference>
<sequence length="298" mass="31314">MKLANLDGRAVLITTAGPDATEPRAVDVHKASDGRFGPDPAGLYADWAAFFDWALSAQIDDPEDAIGVDVADLGAPSPAPRQIFAIGLNYTAHAAESGFEAPSGLPPVFPKFVSSLTGPVTEVVLPEGGNTDWEVELVAVIGRTASHVSEADAWDHVAGVTVGQDISERVTQLRGPAPQFGLGKSFPGFSPTGPWLVTADELPDRDDLELRCDLDGENVQIGRTSNLIVSVPRLVAELSKVVTLYPGDLIFTGTPEGVGLGRDPQRFIEAGQTLVSTIEGIGELRQTFVAAPAGGEPR</sequence>
<dbReference type="STRING" id="1844.UG56_005890"/>
<organism evidence="4 5">
    <name type="scientific">Nocardioides luteus</name>
    <dbReference type="NCBI Taxonomy" id="1844"/>
    <lineage>
        <taxon>Bacteria</taxon>
        <taxon>Bacillati</taxon>
        <taxon>Actinomycetota</taxon>
        <taxon>Actinomycetes</taxon>
        <taxon>Propionibacteriales</taxon>
        <taxon>Nocardioidaceae</taxon>
        <taxon>Nocardioides</taxon>
    </lineage>
</organism>
<keyword evidence="5" id="KW-1185">Reference proteome</keyword>
<protein>
    <submittedName>
        <fullName evidence="4">Fumarylacetoacetate hydrolase</fullName>
    </submittedName>
</protein>
<dbReference type="Gene3D" id="3.90.850.10">
    <property type="entry name" value="Fumarylacetoacetase-like, C-terminal domain"/>
    <property type="match status" value="1"/>
</dbReference>
<dbReference type="InterPro" id="IPR051121">
    <property type="entry name" value="FAH"/>
</dbReference>
<evidence type="ECO:0000256" key="2">
    <source>
        <dbReference type="ARBA" id="ARBA00022723"/>
    </source>
</evidence>
<evidence type="ECO:0000259" key="3">
    <source>
        <dbReference type="Pfam" id="PF01557"/>
    </source>
</evidence>